<evidence type="ECO:0000313" key="2">
    <source>
        <dbReference type="RefSeq" id="XP_059604054.1"/>
    </source>
</evidence>
<dbReference type="GeneID" id="84591686"/>
<dbReference type="VEuPathDB" id="FungiDB:An08g05620"/>
<feature type="region of interest" description="Disordered" evidence="1">
    <location>
        <begin position="1"/>
        <end position="59"/>
    </location>
</feature>
<organism evidence="2">
    <name type="scientific">Aspergillus niger</name>
    <dbReference type="NCBI Taxonomy" id="5061"/>
    <lineage>
        <taxon>Eukaryota</taxon>
        <taxon>Fungi</taxon>
        <taxon>Dikarya</taxon>
        <taxon>Ascomycota</taxon>
        <taxon>Pezizomycotina</taxon>
        <taxon>Eurotiomycetes</taxon>
        <taxon>Eurotiomycetidae</taxon>
        <taxon>Eurotiales</taxon>
        <taxon>Aspergillaceae</taxon>
        <taxon>Aspergillus</taxon>
        <taxon>Aspergillus subgen. Circumdati</taxon>
    </lineage>
</organism>
<feature type="compositionally biased region" description="Polar residues" evidence="1">
    <location>
        <begin position="16"/>
        <end position="31"/>
    </location>
</feature>
<accession>A0AAJ8E233</accession>
<proteinExistence type="predicted"/>
<sequence length="59" mass="6125">MQKADERSKTLIRGRSGSTGCDQQRPGSGTKSTEKKQEGVSEGQHSAGEISAGAGGFEQ</sequence>
<dbReference type="RefSeq" id="XP_059604054.1">
    <property type="nucleotide sequence ID" value="XM_059749076.1"/>
</dbReference>
<gene>
    <name evidence="2" type="ORF">An08g05620</name>
</gene>
<reference evidence="2" key="2">
    <citation type="submission" date="2025-08" db="UniProtKB">
        <authorList>
            <consortium name="RefSeq"/>
        </authorList>
    </citation>
    <scope>IDENTIFICATION</scope>
</reference>
<evidence type="ECO:0000256" key="1">
    <source>
        <dbReference type="SAM" id="MobiDB-lite"/>
    </source>
</evidence>
<reference evidence="2" key="1">
    <citation type="submission" date="2025-02" db="EMBL/GenBank/DDBJ databases">
        <authorList>
            <consortium name="NCBI Genome Project"/>
        </authorList>
    </citation>
    <scope>NUCLEOTIDE SEQUENCE</scope>
</reference>
<protein>
    <submittedName>
        <fullName evidence="2">Uncharacterized protein</fullName>
    </submittedName>
</protein>
<name>A0AAJ8E233_ASPNG</name>
<dbReference type="KEGG" id="ang:An08g05620"/>
<dbReference type="AlphaFoldDB" id="A0AAJ8E233"/>